<feature type="domain" description="C3H1-type" evidence="7">
    <location>
        <begin position="471"/>
        <end position="499"/>
    </location>
</feature>
<dbReference type="Proteomes" id="UP000799537">
    <property type="component" value="Unassembled WGS sequence"/>
</dbReference>
<dbReference type="InterPro" id="IPR023779">
    <property type="entry name" value="Chromodomain_CS"/>
</dbReference>
<feature type="compositionally biased region" description="Basic and acidic residues" evidence="5">
    <location>
        <begin position="136"/>
        <end position="148"/>
    </location>
</feature>
<feature type="domain" description="C3H1-type" evidence="7">
    <location>
        <begin position="580"/>
        <end position="609"/>
    </location>
</feature>
<feature type="compositionally biased region" description="Basic residues" evidence="5">
    <location>
        <begin position="115"/>
        <end position="127"/>
    </location>
</feature>
<dbReference type="Gene3D" id="4.10.1000.10">
    <property type="entry name" value="Zinc finger, CCCH-type"/>
    <property type="match status" value="1"/>
</dbReference>
<dbReference type="InterPro" id="IPR000571">
    <property type="entry name" value="Znf_CCCH"/>
</dbReference>
<dbReference type="Pfam" id="PF00385">
    <property type="entry name" value="Chromo"/>
    <property type="match status" value="1"/>
</dbReference>
<evidence type="ECO:0008006" key="10">
    <source>
        <dbReference type="Google" id="ProtNLM"/>
    </source>
</evidence>
<feature type="zinc finger region" description="C3H1-type" evidence="4">
    <location>
        <begin position="580"/>
        <end position="609"/>
    </location>
</feature>
<evidence type="ECO:0000256" key="3">
    <source>
        <dbReference type="ARBA" id="ARBA00023242"/>
    </source>
</evidence>
<keyword evidence="4" id="KW-0862">Zinc</keyword>
<evidence type="ECO:0000259" key="7">
    <source>
        <dbReference type="PROSITE" id="PS50103"/>
    </source>
</evidence>
<dbReference type="SMART" id="SM00356">
    <property type="entry name" value="ZnF_C3H1"/>
    <property type="match status" value="3"/>
</dbReference>
<feature type="region of interest" description="Disordered" evidence="5">
    <location>
        <begin position="107"/>
        <end position="468"/>
    </location>
</feature>
<keyword evidence="4" id="KW-0479">Metal-binding</keyword>
<evidence type="ECO:0000256" key="5">
    <source>
        <dbReference type="SAM" id="MobiDB-lite"/>
    </source>
</evidence>
<dbReference type="InterPro" id="IPR016197">
    <property type="entry name" value="Chromo-like_dom_sf"/>
</dbReference>
<feature type="domain" description="Chromo" evidence="6">
    <location>
        <begin position="34"/>
        <end position="93"/>
    </location>
</feature>
<evidence type="ECO:0000313" key="9">
    <source>
        <dbReference type="Proteomes" id="UP000799537"/>
    </source>
</evidence>
<dbReference type="Gene3D" id="2.40.50.40">
    <property type="match status" value="1"/>
</dbReference>
<protein>
    <recommendedName>
        <fullName evidence="10">Chromo domain-containing protein</fullName>
    </recommendedName>
</protein>
<feature type="region of interest" description="Disordered" evidence="5">
    <location>
        <begin position="537"/>
        <end position="564"/>
    </location>
</feature>
<proteinExistence type="predicted"/>
<dbReference type="InterPro" id="IPR000953">
    <property type="entry name" value="Chromo/chromo_shadow_dom"/>
</dbReference>
<comment type="subcellular location">
    <subcellularLocation>
        <location evidence="1">Nucleus</location>
    </subcellularLocation>
</comment>
<dbReference type="RefSeq" id="XP_033668918.1">
    <property type="nucleotide sequence ID" value="XM_033805874.1"/>
</dbReference>
<name>A0A6A6CQH8_ZASCE</name>
<keyword evidence="3" id="KW-0539">Nucleus</keyword>
<organism evidence="8 9">
    <name type="scientific">Zasmidium cellare ATCC 36951</name>
    <dbReference type="NCBI Taxonomy" id="1080233"/>
    <lineage>
        <taxon>Eukaryota</taxon>
        <taxon>Fungi</taxon>
        <taxon>Dikarya</taxon>
        <taxon>Ascomycota</taxon>
        <taxon>Pezizomycotina</taxon>
        <taxon>Dothideomycetes</taxon>
        <taxon>Dothideomycetidae</taxon>
        <taxon>Mycosphaerellales</taxon>
        <taxon>Mycosphaerellaceae</taxon>
        <taxon>Zasmidium</taxon>
    </lineage>
</organism>
<feature type="compositionally biased region" description="Polar residues" evidence="5">
    <location>
        <begin position="369"/>
        <end position="388"/>
    </location>
</feature>
<reference evidence="8" key="1">
    <citation type="journal article" date="2020" name="Stud. Mycol.">
        <title>101 Dothideomycetes genomes: a test case for predicting lifestyles and emergence of pathogens.</title>
        <authorList>
            <person name="Haridas S."/>
            <person name="Albert R."/>
            <person name="Binder M."/>
            <person name="Bloem J."/>
            <person name="Labutti K."/>
            <person name="Salamov A."/>
            <person name="Andreopoulos B."/>
            <person name="Baker S."/>
            <person name="Barry K."/>
            <person name="Bills G."/>
            <person name="Bluhm B."/>
            <person name="Cannon C."/>
            <person name="Castanera R."/>
            <person name="Culley D."/>
            <person name="Daum C."/>
            <person name="Ezra D."/>
            <person name="Gonzalez J."/>
            <person name="Henrissat B."/>
            <person name="Kuo A."/>
            <person name="Liang C."/>
            <person name="Lipzen A."/>
            <person name="Lutzoni F."/>
            <person name="Magnuson J."/>
            <person name="Mondo S."/>
            <person name="Nolan M."/>
            <person name="Ohm R."/>
            <person name="Pangilinan J."/>
            <person name="Park H.-J."/>
            <person name="Ramirez L."/>
            <person name="Alfaro M."/>
            <person name="Sun H."/>
            <person name="Tritt A."/>
            <person name="Yoshinaga Y."/>
            <person name="Zwiers L.-H."/>
            <person name="Turgeon B."/>
            <person name="Goodwin S."/>
            <person name="Spatafora J."/>
            <person name="Crous P."/>
            <person name="Grigoriev I."/>
        </authorList>
    </citation>
    <scope>NUCLEOTIDE SEQUENCE</scope>
    <source>
        <strain evidence="8">ATCC 36951</strain>
    </source>
</reference>
<comment type="subunit">
    <text evidence="2">Component of the NuA4 histone acetyltransferase complex.</text>
</comment>
<evidence type="ECO:0000256" key="4">
    <source>
        <dbReference type="PROSITE-ProRule" id="PRU00723"/>
    </source>
</evidence>
<keyword evidence="4" id="KW-0863">Zinc-finger</keyword>
<dbReference type="GO" id="GO:0006338">
    <property type="term" value="P:chromatin remodeling"/>
    <property type="evidence" value="ECO:0007669"/>
    <property type="project" value="UniProtKB-ARBA"/>
</dbReference>
<dbReference type="SUPFAM" id="SSF54160">
    <property type="entry name" value="Chromo domain-like"/>
    <property type="match status" value="1"/>
</dbReference>
<gene>
    <name evidence="8" type="ORF">M409DRAFT_21475</name>
</gene>
<feature type="compositionally biased region" description="Low complexity" evidence="5">
    <location>
        <begin position="272"/>
        <end position="306"/>
    </location>
</feature>
<evidence type="ECO:0000313" key="8">
    <source>
        <dbReference type="EMBL" id="KAF2168029.1"/>
    </source>
</evidence>
<dbReference type="AlphaFoldDB" id="A0A6A6CQH8"/>
<keyword evidence="9" id="KW-1185">Reference proteome</keyword>
<evidence type="ECO:0000256" key="2">
    <source>
        <dbReference type="ARBA" id="ARBA00011353"/>
    </source>
</evidence>
<dbReference type="GO" id="GO:0005634">
    <property type="term" value="C:nucleus"/>
    <property type="evidence" value="ECO:0007669"/>
    <property type="project" value="UniProtKB-SubCell"/>
</dbReference>
<dbReference type="GeneID" id="54559146"/>
<feature type="region of interest" description="Disordered" evidence="5">
    <location>
        <begin position="1"/>
        <end position="33"/>
    </location>
</feature>
<dbReference type="CDD" id="cd18966">
    <property type="entry name" value="chromodomain"/>
    <property type="match status" value="1"/>
</dbReference>
<accession>A0A6A6CQH8</accession>
<feature type="zinc finger region" description="C3H1-type" evidence="4">
    <location>
        <begin position="504"/>
        <end position="533"/>
    </location>
</feature>
<dbReference type="PROSITE" id="PS50013">
    <property type="entry name" value="CHROMO_2"/>
    <property type="match status" value="1"/>
</dbReference>
<evidence type="ECO:0000259" key="6">
    <source>
        <dbReference type="PROSITE" id="PS50013"/>
    </source>
</evidence>
<evidence type="ECO:0000256" key="1">
    <source>
        <dbReference type="ARBA" id="ARBA00004123"/>
    </source>
</evidence>
<feature type="domain" description="C3H1-type" evidence="7">
    <location>
        <begin position="504"/>
        <end position="533"/>
    </location>
</feature>
<sequence>MSRKGKARAPFAYDSDEDSIATDSTAESEPLDEYGVERILLEKGTEGGDKQYLIKWEGYPLGRSTWEPAGNIFDESIIKSWKQEQRRVRQGDEEPFDEDDWCAAVEEIHHTKEDHRRRRKAKRRRRGIAVSSDSDGNNKNEDDEHTDNADQSIFVEKRTRSPEDDAPVKARKRIPQPEVRRKGLAQKVDRRRRTVDSASSDNSDGEVSPAKSPGDDSLFDEITSKAKHSQKEIPTRRSTRARPAAGEVASGEDSEDELALPKRVQRKKQDAPAKATSARAAPAEAPAKATSPRPAPSEAPSRQPSSVVPPQPVQPSVAPRRSSLAAPSNATPSAPKARPTRQPDKVFGNGDAEKSRKQRPRVSGATPKDSANPQFRNLSTQHRFQQYSKNERAPDPNVLSIIDPKTGKKIPPASAVEVSSTGAVHSAYSRRTPPPEKPPEPPAPEPVQTIGTAPPPDPTPAPVSHASTTHPEKWETCWYWTRGICKYTDETCRKAHYHTGVDGGNKQLTCYYWKVRGRCNKRDEDCLHAHYDTGHYAPKPPDSYAPVDTNGAPDRPHVQSDIPPRIANRAAIEPRPKEISKKDTTCYYWREKGYCTKPDDVCAFAHLDTGVYAGPPGTFKRGLTYSDRTTNANFVPLAIRDNVAPHSARSPDVTASERVNAGLKLQTAGQTARPGSGSPGDFTASPMHMGGASPHDQTQQTPQGNILGAAMQRRPSVPKFSMKATLVLLLQEEAQEENINVKLDIDDLPAFKNLAGSDPILRIDQMVTAADFEHVLWQDGLRESPCSTGGLFVDTAQAASVENITDVCKTHVAGLIATPDGRDSKMLIYPGNAEEWKFFDREREHSSECVLRFRLFEELPIPPLDGPTTETEQVDKRPPAQILGEHVVKLDSEILFPTKELKKHPVRAVFLMIPLDHHAELVVLKEYFAALKCKVYHSGQAGSWDYFRTRFSGSCALIVHPDIQLWRIPGLYGFLASAGAGVRMFSIGVNPTVAMLEERDAEFTCDRLFPHGMVVFITDDAFINDPEQATSVINAFIDAHRTKPQGGETSRIAARPGILEWVLDLAMENTAERGRQDNRWMLLYNAMCKLSRLDVKDEDLDDDSELEEDPLFLISLSPELLSELEDLKESGDQSAATDLAVDWFAGWSLVHACRFRKFVVCHEPRFGVDEAISGSMPDADPRGWGRKYQHLGVVRARDALQMLTKRKEPDRRPPPTPK</sequence>
<feature type="zinc finger region" description="C3H1-type" evidence="4">
    <location>
        <begin position="471"/>
        <end position="499"/>
    </location>
</feature>
<feature type="compositionally biased region" description="Basic and acidic residues" evidence="5">
    <location>
        <begin position="155"/>
        <end position="168"/>
    </location>
</feature>
<dbReference type="PROSITE" id="PS00598">
    <property type="entry name" value="CHROMO_1"/>
    <property type="match status" value="1"/>
</dbReference>
<dbReference type="OrthoDB" id="1918685at2759"/>
<dbReference type="GO" id="GO:0008270">
    <property type="term" value="F:zinc ion binding"/>
    <property type="evidence" value="ECO:0007669"/>
    <property type="project" value="UniProtKB-KW"/>
</dbReference>
<dbReference type="EMBL" id="ML993591">
    <property type="protein sequence ID" value="KAF2168029.1"/>
    <property type="molecule type" value="Genomic_DNA"/>
</dbReference>
<dbReference type="PROSITE" id="PS50103">
    <property type="entry name" value="ZF_C3H1"/>
    <property type="match status" value="3"/>
</dbReference>
<dbReference type="SMART" id="SM00298">
    <property type="entry name" value="CHROMO"/>
    <property type="match status" value="1"/>
</dbReference>
<feature type="region of interest" description="Disordered" evidence="5">
    <location>
        <begin position="666"/>
        <end position="702"/>
    </location>
</feature>
<dbReference type="InterPro" id="IPR023780">
    <property type="entry name" value="Chromo_domain"/>
</dbReference>